<protein>
    <submittedName>
        <fullName evidence="4">Diguanylate cyclase (GGDEF)-like protein</fullName>
    </submittedName>
</protein>
<dbReference type="FunFam" id="3.30.70.270:FF:000001">
    <property type="entry name" value="Diguanylate cyclase domain protein"/>
    <property type="match status" value="1"/>
</dbReference>
<dbReference type="SUPFAM" id="SSF55073">
    <property type="entry name" value="Nucleotide cyclase"/>
    <property type="match status" value="1"/>
</dbReference>
<organism evidence="4 5">
    <name type="scientific">Paludibacterium purpuratum</name>
    <dbReference type="NCBI Taxonomy" id="1144873"/>
    <lineage>
        <taxon>Bacteria</taxon>
        <taxon>Pseudomonadati</taxon>
        <taxon>Pseudomonadota</taxon>
        <taxon>Betaproteobacteria</taxon>
        <taxon>Neisseriales</taxon>
        <taxon>Chromobacteriaceae</taxon>
        <taxon>Paludibacterium</taxon>
    </lineage>
</organism>
<gene>
    <name evidence="4" type="ORF">DFP86_11267</name>
</gene>
<dbReference type="NCBIfam" id="TIGR00254">
    <property type="entry name" value="GGDEF"/>
    <property type="match status" value="1"/>
</dbReference>
<dbReference type="Pfam" id="PF00990">
    <property type="entry name" value="GGDEF"/>
    <property type="match status" value="1"/>
</dbReference>
<dbReference type="EMBL" id="SNZP01000012">
    <property type="protein sequence ID" value="TDR73863.1"/>
    <property type="molecule type" value="Genomic_DNA"/>
</dbReference>
<dbReference type="PROSITE" id="PS50887">
    <property type="entry name" value="GGDEF"/>
    <property type="match status" value="1"/>
</dbReference>
<proteinExistence type="predicted"/>
<feature type="transmembrane region" description="Helical" evidence="2">
    <location>
        <begin position="20"/>
        <end position="43"/>
    </location>
</feature>
<keyword evidence="2" id="KW-0472">Membrane</keyword>
<feature type="region of interest" description="Disordered" evidence="1">
    <location>
        <begin position="244"/>
        <end position="264"/>
    </location>
</feature>
<dbReference type="Gene3D" id="3.30.70.270">
    <property type="match status" value="1"/>
</dbReference>
<dbReference type="InterPro" id="IPR043128">
    <property type="entry name" value="Rev_trsase/Diguanyl_cyclase"/>
</dbReference>
<reference evidence="4 5" key="1">
    <citation type="submission" date="2019-03" db="EMBL/GenBank/DDBJ databases">
        <title>Genomic Encyclopedia of Type Strains, Phase III (KMG-III): the genomes of soil and plant-associated and newly described type strains.</title>
        <authorList>
            <person name="Whitman W."/>
        </authorList>
    </citation>
    <scope>NUCLEOTIDE SEQUENCE [LARGE SCALE GENOMIC DNA]</scope>
    <source>
        <strain evidence="4 5">CECT 8976</strain>
    </source>
</reference>
<dbReference type="OrthoDB" id="9812260at2"/>
<feature type="domain" description="GGDEF" evidence="3">
    <location>
        <begin position="116"/>
        <end position="248"/>
    </location>
</feature>
<dbReference type="PANTHER" id="PTHR46663">
    <property type="entry name" value="DIGUANYLATE CYCLASE DGCT-RELATED"/>
    <property type="match status" value="1"/>
</dbReference>
<evidence type="ECO:0000259" key="3">
    <source>
        <dbReference type="PROSITE" id="PS50887"/>
    </source>
</evidence>
<keyword evidence="2" id="KW-1133">Transmembrane helix</keyword>
<name>A0A4R7B209_9NEIS</name>
<evidence type="ECO:0000313" key="5">
    <source>
        <dbReference type="Proteomes" id="UP000295611"/>
    </source>
</evidence>
<dbReference type="AlphaFoldDB" id="A0A4R7B209"/>
<comment type="caution">
    <text evidence="4">The sequence shown here is derived from an EMBL/GenBank/DDBJ whole genome shotgun (WGS) entry which is preliminary data.</text>
</comment>
<dbReference type="SMART" id="SM00267">
    <property type="entry name" value="GGDEF"/>
    <property type="match status" value="1"/>
</dbReference>
<dbReference type="InterPro" id="IPR029787">
    <property type="entry name" value="Nucleotide_cyclase"/>
</dbReference>
<dbReference type="CDD" id="cd01949">
    <property type="entry name" value="GGDEF"/>
    <property type="match status" value="1"/>
</dbReference>
<evidence type="ECO:0000256" key="1">
    <source>
        <dbReference type="SAM" id="MobiDB-lite"/>
    </source>
</evidence>
<evidence type="ECO:0000313" key="4">
    <source>
        <dbReference type="EMBL" id="TDR73863.1"/>
    </source>
</evidence>
<dbReference type="GO" id="GO:0003824">
    <property type="term" value="F:catalytic activity"/>
    <property type="evidence" value="ECO:0007669"/>
    <property type="project" value="UniProtKB-ARBA"/>
</dbReference>
<dbReference type="RefSeq" id="WP_133682500.1">
    <property type="nucleotide sequence ID" value="NZ_SNZP01000012.1"/>
</dbReference>
<feature type="transmembrane region" description="Helical" evidence="2">
    <location>
        <begin position="49"/>
        <end position="68"/>
    </location>
</feature>
<sequence length="264" mass="29197">MNQGRRIGGLGVEVLMRYPLPLAMLYAVMTTLLVLSLGLDWGAHTRPGVLMLGGGYVVLSTGLWWWLLQSEYRRFEQRQAQLINDAVHDALTQLTNRRAFLDNLDTAIYRSRRNNTRLGLAFIDLDGFKMVNDIYGHGAGDLLLIAVAQRLTETVRKGDMVARVGGDEFVVLVEPDKGESCEILAQRLIQAFQAPFDLDGHKVNISLSIGVAFCPEHADEAGQLLTAADLAMYRVKKNGRNGYAVANKEESHRSTGAMPLQAAR</sequence>
<dbReference type="InterPro" id="IPR000160">
    <property type="entry name" value="GGDEF_dom"/>
</dbReference>
<dbReference type="PANTHER" id="PTHR46663:SF2">
    <property type="entry name" value="GGDEF DOMAIN-CONTAINING PROTEIN"/>
    <property type="match status" value="1"/>
</dbReference>
<dbReference type="InterPro" id="IPR052163">
    <property type="entry name" value="DGC-Regulatory_Protein"/>
</dbReference>
<dbReference type="Proteomes" id="UP000295611">
    <property type="component" value="Unassembled WGS sequence"/>
</dbReference>
<keyword evidence="5" id="KW-1185">Reference proteome</keyword>
<evidence type="ECO:0000256" key="2">
    <source>
        <dbReference type="SAM" id="Phobius"/>
    </source>
</evidence>
<accession>A0A4R7B209</accession>
<keyword evidence="2" id="KW-0812">Transmembrane</keyword>